<dbReference type="Proteomes" id="UP000815325">
    <property type="component" value="Unassembled WGS sequence"/>
</dbReference>
<dbReference type="EMBL" id="MU069458">
    <property type="protein sequence ID" value="KAF5842631.1"/>
    <property type="molecule type" value="Genomic_DNA"/>
</dbReference>
<keyword evidence="2" id="KW-1185">Reference proteome</keyword>
<protein>
    <recommendedName>
        <fullName evidence="3">Encoded protein</fullName>
    </recommendedName>
</protein>
<name>A0ABQ7H708_DUNSA</name>
<evidence type="ECO:0000313" key="1">
    <source>
        <dbReference type="EMBL" id="KAF5842631.1"/>
    </source>
</evidence>
<organism evidence="1 2">
    <name type="scientific">Dunaliella salina</name>
    <name type="common">Green alga</name>
    <name type="synonym">Protococcus salinus</name>
    <dbReference type="NCBI Taxonomy" id="3046"/>
    <lineage>
        <taxon>Eukaryota</taxon>
        <taxon>Viridiplantae</taxon>
        <taxon>Chlorophyta</taxon>
        <taxon>core chlorophytes</taxon>
        <taxon>Chlorophyceae</taxon>
        <taxon>CS clade</taxon>
        <taxon>Chlamydomonadales</taxon>
        <taxon>Dunaliellaceae</taxon>
        <taxon>Dunaliella</taxon>
    </lineage>
</organism>
<evidence type="ECO:0000313" key="2">
    <source>
        <dbReference type="Proteomes" id="UP000815325"/>
    </source>
</evidence>
<sequence length="67" mass="7369">MANVTSSVFSGGKLRVQSSLQPNAPRFPSFTGHASSPILRFGKRAVQAVFVFVATNTWWRNQIKAFA</sequence>
<reference evidence="1" key="1">
    <citation type="submission" date="2017-08" db="EMBL/GenBank/DDBJ databases">
        <authorList>
            <person name="Polle J.E."/>
            <person name="Barry K."/>
            <person name="Cushman J."/>
            <person name="Schmutz J."/>
            <person name="Tran D."/>
            <person name="Hathwaick L.T."/>
            <person name="Yim W.C."/>
            <person name="Jenkins J."/>
            <person name="Mckie-Krisberg Z.M."/>
            <person name="Prochnik S."/>
            <person name="Lindquist E."/>
            <person name="Dockter R.B."/>
            <person name="Adam C."/>
            <person name="Molina H."/>
            <person name="Bunkerborg J."/>
            <person name="Jin E."/>
            <person name="Buchheim M."/>
            <person name="Magnuson J."/>
        </authorList>
    </citation>
    <scope>NUCLEOTIDE SEQUENCE</scope>
    <source>
        <strain evidence="1">CCAP 19/18</strain>
    </source>
</reference>
<comment type="caution">
    <text evidence="1">The sequence shown here is derived from an EMBL/GenBank/DDBJ whole genome shotgun (WGS) entry which is preliminary data.</text>
</comment>
<gene>
    <name evidence="1" type="ORF">DUNSADRAFT_6101</name>
</gene>
<proteinExistence type="predicted"/>
<evidence type="ECO:0008006" key="3">
    <source>
        <dbReference type="Google" id="ProtNLM"/>
    </source>
</evidence>
<accession>A0ABQ7H708</accession>